<protein>
    <submittedName>
        <fullName evidence="3">Uncharacterized protein</fullName>
    </submittedName>
</protein>
<reference evidence="4" key="1">
    <citation type="submission" date="2020-01" db="EMBL/GenBank/DDBJ databases">
        <title>Draft genome sequence of the Termite Coptotermes fromosanus.</title>
        <authorList>
            <person name="Itakura S."/>
            <person name="Yosikawa Y."/>
            <person name="Umezawa K."/>
        </authorList>
    </citation>
    <scope>NUCLEOTIDE SEQUENCE [LARGE SCALE GENOMIC DNA]</scope>
</reference>
<dbReference type="InParanoid" id="A0A6L2PJ83"/>
<proteinExistence type="predicted"/>
<dbReference type="GO" id="GO:0062129">
    <property type="term" value="C:chitin-based extracellular matrix"/>
    <property type="evidence" value="ECO:0007669"/>
    <property type="project" value="TreeGrafter"/>
</dbReference>
<keyword evidence="4" id="KW-1185">Reference proteome</keyword>
<dbReference type="PANTHER" id="PTHR10380:SF224">
    <property type="entry name" value="CUTICULAR PROTEIN 12A"/>
    <property type="match status" value="1"/>
</dbReference>
<dbReference type="EMBL" id="BLKM01000378">
    <property type="protein sequence ID" value="GFG32609.1"/>
    <property type="molecule type" value="Genomic_DNA"/>
</dbReference>
<dbReference type="Pfam" id="PF00379">
    <property type="entry name" value="Chitin_bind_4"/>
    <property type="match status" value="1"/>
</dbReference>
<keyword evidence="1" id="KW-0193">Cuticle</keyword>
<evidence type="ECO:0000256" key="1">
    <source>
        <dbReference type="PROSITE-ProRule" id="PRU00497"/>
    </source>
</evidence>
<comment type="caution">
    <text evidence="3">The sequence shown here is derived from an EMBL/GenBank/DDBJ whole genome shotgun (WGS) entry which is preliminary data.</text>
</comment>
<dbReference type="InterPro" id="IPR050468">
    <property type="entry name" value="Cuticle_Struct_Prot"/>
</dbReference>
<accession>A0A6L2PJ83</accession>
<organism evidence="3 4">
    <name type="scientific">Coptotermes formosanus</name>
    <name type="common">Formosan subterranean termite</name>
    <dbReference type="NCBI Taxonomy" id="36987"/>
    <lineage>
        <taxon>Eukaryota</taxon>
        <taxon>Metazoa</taxon>
        <taxon>Ecdysozoa</taxon>
        <taxon>Arthropoda</taxon>
        <taxon>Hexapoda</taxon>
        <taxon>Insecta</taxon>
        <taxon>Pterygota</taxon>
        <taxon>Neoptera</taxon>
        <taxon>Polyneoptera</taxon>
        <taxon>Dictyoptera</taxon>
        <taxon>Blattodea</taxon>
        <taxon>Blattoidea</taxon>
        <taxon>Termitoidae</taxon>
        <taxon>Rhinotermitidae</taxon>
        <taxon>Coptotermes</taxon>
    </lineage>
</organism>
<feature type="non-terminal residue" evidence="3">
    <location>
        <position position="82"/>
    </location>
</feature>
<dbReference type="AlphaFoldDB" id="A0A6L2PJ83"/>
<name>A0A6L2PJ83_COPFO</name>
<sequence length="82" mass="8950">SYEFGYEVGPDGQFHHENRGPDGVVYGCYGYIDPTGKPRVTYYISDGWGYRVVKRGEPVELFLHPHDPQDVEGGGGGGEGDG</sequence>
<dbReference type="GO" id="GO:0008010">
    <property type="term" value="F:structural constituent of chitin-based larval cuticle"/>
    <property type="evidence" value="ECO:0007669"/>
    <property type="project" value="TreeGrafter"/>
</dbReference>
<dbReference type="PANTHER" id="PTHR10380">
    <property type="entry name" value="CUTICLE PROTEIN"/>
    <property type="match status" value="1"/>
</dbReference>
<evidence type="ECO:0000313" key="4">
    <source>
        <dbReference type="Proteomes" id="UP000502823"/>
    </source>
</evidence>
<dbReference type="InterPro" id="IPR000618">
    <property type="entry name" value="Insect_cuticle"/>
</dbReference>
<feature type="non-terminal residue" evidence="3">
    <location>
        <position position="1"/>
    </location>
</feature>
<feature type="region of interest" description="Disordered" evidence="2">
    <location>
        <begin position="63"/>
        <end position="82"/>
    </location>
</feature>
<gene>
    <name evidence="3" type="ORF">Cfor_04724</name>
</gene>
<dbReference type="OrthoDB" id="8191482at2759"/>
<dbReference type="PROSITE" id="PS51155">
    <property type="entry name" value="CHIT_BIND_RR_2"/>
    <property type="match status" value="1"/>
</dbReference>
<dbReference type="Proteomes" id="UP000502823">
    <property type="component" value="Unassembled WGS sequence"/>
</dbReference>
<feature type="compositionally biased region" description="Gly residues" evidence="2">
    <location>
        <begin position="72"/>
        <end position="82"/>
    </location>
</feature>
<evidence type="ECO:0000256" key="2">
    <source>
        <dbReference type="SAM" id="MobiDB-lite"/>
    </source>
</evidence>
<evidence type="ECO:0000313" key="3">
    <source>
        <dbReference type="EMBL" id="GFG32609.1"/>
    </source>
</evidence>